<dbReference type="STRING" id="34059.A9308_00355"/>
<comment type="cofactor">
    <cofactor evidence="10">
        <name>Mg(2+)</name>
        <dbReference type="ChEBI" id="CHEBI:18420"/>
    </cofactor>
    <cofactor evidence="10">
        <name>Mn(2+)</name>
        <dbReference type="ChEBI" id="CHEBI:29035"/>
    </cofactor>
</comment>
<dbReference type="RefSeq" id="WP_067236065.1">
    <property type="nucleotide sequence ID" value="NZ_LZMZ01000012.1"/>
</dbReference>
<dbReference type="NCBIfam" id="TIGR03640">
    <property type="entry name" value="cas1_DVULG"/>
    <property type="match status" value="1"/>
</dbReference>
<dbReference type="InterPro" id="IPR042211">
    <property type="entry name" value="CRISPR-assoc_Cas1_N"/>
</dbReference>
<dbReference type="PANTHER" id="PTHR34353">
    <property type="entry name" value="CRISPR-ASSOCIATED ENDONUCLEASE CAS1 1"/>
    <property type="match status" value="1"/>
</dbReference>
<dbReference type="GO" id="GO:0051607">
    <property type="term" value="P:defense response to virus"/>
    <property type="evidence" value="ECO:0007669"/>
    <property type="project" value="UniProtKB-UniRule"/>
</dbReference>
<evidence type="ECO:0000256" key="2">
    <source>
        <dbReference type="ARBA" id="ARBA00022723"/>
    </source>
</evidence>
<feature type="binding site" evidence="10">
    <location>
        <position position="235"/>
    </location>
    <ligand>
        <name>Mn(2+)</name>
        <dbReference type="ChEBI" id="CHEBI:29035"/>
    </ligand>
</feature>
<keyword evidence="2 10" id="KW-0479">Metal-binding</keyword>
<evidence type="ECO:0000256" key="9">
    <source>
        <dbReference type="ARBA" id="ARBA00038592"/>
    </source>
</evidence>
<dbReference type="Gene3D" id="1.20.120.920">
    <property type="entry name" value="CRISPR-associated endonuclease Cas1, C-terminal domain"/>
    <property type="match status" value="1"/>
</dbReference>
<keyword evidence="1 10" id="KW-0540">Nuclease</keyword>
<evidence type="ECO:0000313" key="12">
    <source>
        <dbReference type="Proteomes" id="UP000092508"/>
    </source>
</evidence>
<evidence type="ECO:0000256" key="10">
    <source>
        <dbReference type="HAMAP-Rule" id="MF_01470"/>
    </source>
</evidence>
<dbReference type="EMBL" id="LZMZ01000012">
    <property type="protein sequence ID" value="OBX79517.1"/>
    <property type="molecule type" value="Genomic_DNA"/>
</dbReference>
<dbReference type="InterPro" id="IPR050646">
    <property type="entry name" value="Cas1"/>
</dbReference>
<evidence type="ECO:0000256" key="7">
    <source>
        <dbReference type="ARBA" id="ARBA00023125"/>
    </source>
</evidence>
<evidence type="ECO:0000256" key="5">
    <source>
        <dbReference type="ARBA" id="ARBA00022842"/>
    </source>
</evidence>
<dbReference type="NCBIfam" id="TIGR00287">
    <property type="entry name" value="cas1"/>
    <property type="match status" value="1"/>
</dbReference>
<keyword evidence="6 10" id="KW-0051">Antiviral defense</keyword>
<dbReference type="Proteomes" id="UP000092508">
    <property type="component" value="Unassembled WGS sequence"/>
</dbReference>
<evidence type="ECO:0000256" key="3">
    <source>
        <dbReference type="ARBA" id="ARBA00022759"/>
    </source>
</evidence>
<dbReference type="PANTHER" id="PTHR34353:SF2">
    <property type="entry name" value="CRISPR-ASSOCIATED ENDONUCLEASE CAS1 1"/>
    <property type="match status" value="1"/>
</dbReference>
<comment type="similarity">
    <text evidence="10">Belongs to the CRISPR-associated endonuclease Cas1 family.</text>
</comment>
<dbReference type="GO" id="GO:0003677">
    <property type="term" value="F:DNA binding"/>
    <property type="evidence" value="ECO:0007669"/>
    <property type="project" value="UniProtKB-KW"/>
</dbReference>
<keyword evidence="7 10" id="KW-0238">DNA-binding</keyword>
<reference evidence="11 12" key="1">
    <citation type="submission" date="2016-06" db="EMBL/GenBank/DDBJ databases">
        <title>Draft genome of Moraxella atlantae CCUG 66109.</title>
        <authorList>
            <person name="Salva-Serra F."/>
            <person name="Engstrom-Jakobsson H."/>
            <person name="Thorell K."/>
            <person name="Gonzales-Siles L."/>
            <person name="Karlsson R."/>
            <person name="Boulund F."/>
            <person name="Engstrand L."/>
            <person name="Kristiansson E."/>
            <person name="Moore E."/>
        </authorList>
    </citation>
    <scope>NUCLEOTIDE SEQUENCE [LARGE SCALE GENOMIC DNA]</scope>
    <source>
        <strain evidence="11 12">CCUG 66109</strain>
    </source>
</reference>
<dbReference type="InterPro" id="IPR002729">
    <property type="entry name" value="CRISPR-assoc_Cas1"/>
</dbReference>
<evidence type="ECO:0000256" key="8">
    <source>
        <dbReference type="ARBA" id="ARBA00023211"/>
    </source>
</evidence>
<dbReference type="GO" id="GO:0043571">
    <property type="term" value="P:maintenance of CRISPR repeat elements"/>
    <property type="evidence" value="ECO:0007669"/>
    <property type="project" value="UniProtKB-UniRule"/>
</dbReference>
<dbReference type="Gene3D" id="3.100.10.20">
    <property type="entry name" value="CRISPR-associated endonuclease Cas1, N-terminal domain"/>
    <property type="match status" value="1"/>
</dbReference>
<feature type="binding site" evidence="10">
    <location>
        <position position="169"/>
    </location>
    <ligand>
        <name>Mn(2+)</name>
        <dbReference type="ChEBI" id="CHEBI:29035"/>
    </ligand>
</feature>
<dbReference type="GO" id="GO:0046872">
    <property type="term" value="F:metal ion binding"/>
    <property type="evidence" value="ECO:0007669"/>
    <property type="project" value="UniProtKB-UniRule"/>
</dbReference>
<dbReference type="InterPro" id="IPR019856">
    <property type="entry name" value="CRISPR-assoc_Cas1_DVULG"/>
</dbReference>
<keyword evidence="8 10" id="KW-0464">Manganese</keyword>
<evidence type="ECO:0000313" key="11">
    <source>
        <dbReference type="EMBL" id="OBX79517.1"/>
    </source>
</evidence>
<evidence type="ECO:0000256" key="1">
    <source>
        <dbReference type="ARBA" id="ARBA00022722"/>
    </source>
</evidence>
<dbReference type="AlphaFoldDB" id="A0A1B8QD46"/>
<accession>A0A1B8QD46</accession>
<dbReference type="GO" id="GO:0016787">
    <property type="term" value="F:hydrolase activity"/>
    <property type="evidence" value="ECO:0007669"/>
    <property type="project" value="UniProtKB-KW"/>
</dbReference>
<keyword evidence="4 10" id="KW-0378">Hydrolase</keyword>
<keyword evidence="3 10" id="KW-0255">Endonuclease</keyword>
<organism evidence="11 12">
    <name type="scientific">Faucicola atlantae</name>
    <dbReference type="NCBI Taxonomy" id="34059"/>
    <lineage>
        <taxon>Bacteria</taxon>
        <taxon>Pseudomonadati</taxon>
        <taxon>Pseudomonadota</taxon>
        <taxon>Gammaproteobacteria</taxon>
        <taxon>Moraxellales</taxon>
        <taxon>Moraxellaceae</taxon>
        <taxon>Faucicola</taxon>
    </lineage>
</organism>
<proteinExistence type="inferred from homology"/>
<comment type="caution">
    <text evidence="11">The sequence shown here is derived from an EMBL/GenBank/DDBJ whole genome shotgun (WGS) entry which is preliminary data.</text>
</comment>
<name>A0A1B8QD46_9GAMM</name>
<keyword evidence="5 10" id="KW-0460">Magnesium</keyword>
<protein>
    <recommendedName>
        <fullName evidence="10">CRISPR-associated endonuclease Cas1</fullName>
        <ecNumber evidence="10">3.1.-.-</ecNumber>
    </recommendedName>
</protein>
<evidence type="ECO:0000256" key="4">
    <source>
        <dbReference type="ARBA" id="ARBA00022801"/>
    </source>
</evidence>
<feature type="binding site" evidence="10">
    <location>
        <position position="250"/>
    </location>
    <ligand>
        <name>Mn(2+)</name>
        <dbReference type="ChEBI" id="CHEBI:29035"/>
    </ligand>
</feature>
<dbReference type="HAMAP" id="MF_01470">
    <property type="entry name" value="Cas1"/>
    <property type="match status" value="1"/>
</dbReference>
<comment type="subunit">
    <text evidence="9 10">Homodimer, forms a heterotetramer with a Cas2 homodimer.</text>
</comment>
<gene>
    <name evidence="10" type="primary">cas1</name>
    <name evidence="11" type="ORF">A9308_00355</name>
</gene>
<dbReference type="OrthoDB" id="9803119at2"/>
<dbReference type="GO" id="GO:0004520">
    <property type="term" value="F:DNA endonuclease activity"/>
    <property type="evidence" value="ECO:0007669"/>
    <property type="project" value="InterPro"/>
</dbReference>
<dbReference type="EC" id="3.1.-.-" evidence="10"/>
<sequence>MRPLKNTLYVQTQNAWLNKDGENIVMNVEREIKGRVPIHKIDGIVCFGQVSLSPALMAHCTANGITITFLNQFGKFQARVEGAVSGNVLLRREQYRISDDSERSLVISQTMILAKVFNHRQVIRRYLRDYKDSLDADSQSRLDKAQKYLELGLNRVAQTQNNAELLGREGEMASEYFAVFPHFIRNADFTFTKRTRNPPTDPVNALLSFVYTLMTHECRSALETVGLDPSSGFFHQLRAGRPSLALDLVEEFRPMLDRFVLSLINKKQFAKKDFTTLDNGAVTLKDEARQLFLKAWHDRKQQTLYHDWFEETVPFGLLPHLQATIMARHIRGDIDSYVPFLWK</sequence>
<comment type="function">
    <text evidence="10">CRISPR (clustered regularly interspaced short palindromic repeat), is an adaptive immune system that provides protection against mobile genetic elements (viruses, transposable elements and conjugative plasmids). CRISPR clusters contain spacers, sequences complementary to antecedent mobile elements, and target invading nucleic acids. CRISPR clusters are transcribed and processed into CRISPR RNA (crRNA). Acts as a dsDNA endonuclease. Involved in the integration of spacer DNA into the CRISPR cassette.</text>
</comment>
<dbReference type="InterPro" id="IPR042206">
    <property type="entry name" value="CRISPR-assoc_Cas1_C"/>
</dbReference>
<evidence type="ECO:0000256" key="6">
    <source>
        <dbReference type="ARBA" id="ARBA00023118"/>
    </source>
</evidence>
<dbReference type="Pfam" id="PF01867">
    <property type="entry name" value="Cas_Cas1"/>
    <property type="match status" value="1"/>
</dbReference>